<dbReference type="EMBL" id="PCTI01000038">
    <property type="protein sequence ID" value="PIP68887.1"/>
    <property type="molecule type" value="Genomic_DNA"/>
</dbReference>
<dbReference type="InterPro" id="IPR047046">
    <property type="entry name" value="YpjD/YvdC"/>
</dbReference>
<name>A0A2H0CG52_9BACT</name>
<sequence>MKLKEYQKKALITAFHPKKYKVIYPALGLGNESGEVMGKIKKWLRGDDGKGKMSKERKESLKEELGDVLWYLAVLAHDLGISLDDIAKTNIDKLQSRKKRGKLKGDGDKR</sequence>
<dbReference type="InterPro" id="IPR011379">
    <property type="entry name" value="MazG-related_GP37"/>
</dbReference>
<dbReference type="Proteomes" id="UP000229176">
    <property type="component" value="Unassembled WGS sequence"/>
</dbReference>
<proteinExistence type="predicted"/>
<reference evidence="2 3" key="1">
    <citation type="submission" date="2017-09" db="EMBL/GenBank/DDBJ databases">
        <title>Depth-based differentiation of microbial function through sediment-hosted aquifers and enrichment of novel symbionts in the deep terrestrial subsurface.</title>
        <authorList>
            <person name="Probst A.J."/>
            <person name="Ladd B."/>
            <person name="Jarett J.K."/>
            <person name="Geller-Mcgrath D.E."/>
            <person name="Sieber C.M."/>
            <person name="Emerson J.B."/>
            <person name="Anantharaman K."/>
            <person name="Thomas B.C."/>
            <person name="Malmstrom R."/>
            <person name="Stieglmeier M."/>
            <person name="Klingl A."/>
            <person name="Woyke T."/>
            <person name="Ryan C.M."/>
            <person name="Banfield J.F."/>
        </authorList>
    </citation>
    <scope>NUCLEOTIDE SEQUENCE [LARGE SCALE GENOMIC DNA]</scope>
    <source>
        <strain evidence="2">CG22_combo_CG10-13_8_21_14_all_32_8</strain>
    </source>
</reference>
<dbReference type="CDD" id="cd11541">
    <property type="entry name" value="NTP-PPase_u4"/>
    <property type="match status" value="1"/>
</dbReference>
<dbReference type="Pfam" id="PF03819">
    <property type="entry name" value="MazG"/>
    <property type="match status" value="1"/>
</dbReference>
<dbReference type="PANTHER" id="PTHR42692">
    <property type="entry name" value="NUCLEOTIDE PYROPHOSPHOHYDROLASE"/>
    <property type="match status" value="1"/>
</dbReference>
<gene>
    <name evidence="2" type="ORF">COW91_02320</name>
</gene>
<dbReference type="Gene3D" id="1.10.287.1080">
    <property type="entry name" value="MazG-like"/>
    <property type="match status" value="1"/>
</dbReference>
<dbReference type="PIRSF" id="PIRSF006639">
    <property type="entry name" value="UCP006639_pph"/>
    <property type="match status" value="1"/>
</dbReference>
<accession>A0A2H0CG52</accession>
<organism evidence="2 3">
    <name type="scientific">Candidatus Nomurabacteria bacterium CG22_combo_CG10-13_8_21_14_all_32_8</name>
    <dbReference type="NCBI Taxonomy" id="1974732"/>
    <lineage>
        <taxon>Bacteria</taxon>
        <taxon>Candidatus Nomuraibacteriota</taxon>
    </lineage>
</organism>
<evidence type="ECO:0000313" key="3">
    <source>
        <dbReference type="Proteomes" id="UP000229176"/>
    </source>
</evidence>
<feature type="domain" description="NTP pyrophosphohydrolase MazG-like" evidence="1">
    <location>
        <begin position="29"/>
        <end position="99"/>
    </location>
</feature>
<dbReference type="SUPFAM" id="SSF101386">
    <property type="entry name" value="all-alpha NTP pyrophosphatases"/>
    <property type="match status" value="1"/>
</dbReference>
<evidence type="ECO:0000259" key="1">
    <source>
        <dbReference type="Pfam" id="PF03819"/>
    </source>
</evidence>
<protein>
    <recommendedName>
        <fullName evidence="1">NTP pyrophosphohydrolase MazG-like domain-containing protein</fullName>
    </recommendedName>
</protein>
<evidence type="ECO:0000313" key="2">
    <source>
        <dbReference type="EMBL" id="PIP68887.1"/>
    </source>
</evidence>
<dbReference type="PANTHER" id="PTHR42692:SF2">
    <property type="entry name" value="IG HYPOTHETICAL 16995"/>
    <property type="match status" value="1"/>
</dbReference>
<comment type="caution">
    <text evidence="2">The sequence shown here is derived from an EMBL/GenBank/DDBJ whole genome shotgun (WGS) entry which is preliminary data.</text>
</comment>
<dbReference type="InterPro" id="IPR004518">
    <property type="entry name" value="MazG-like_dom"/>
</dbReference>
<dbReference type="AlphaFoldDB" id="A0A2H0CG52"/>